<dbReference type="Pfam" id="PF13610">
    <property type="entry name" value="DDE_Tnp_IS240"/>
    <property type="match status" value="1"/>
</dbReference>
<dbReference type="InterPro" id="IPR052183">
    <property type="entry name" value="IS_Transposase"/>
</dbReference>
<keyword evidence="3" id="KW-1185">Reference proteome</keyword>
<dbReference type="EMBL" id="JAVDRP010000025">
    <property type="protein sequence ID" value="MDR6412817.1"/>
    <property type="molecule type" value="Genomic_DNA"/>
</dbReference>
<comment type="caution">
    <text evidence="2">The sequence shown here is derived from an EMBL/GenBank/DDBJ whole genome shotgun (WGS) entry which is preliminary data.</text>
</comment>
<dbReference type="PANTHER" id="PTHR35528">
    <property type="entry name" value="BLL1675 PROTEIN"/>
    <property type="match status" value="1"/>
</dbReference>
<dbReference type="Proteomes" id="UP001264340">
    <property type="component" value="Unassembled WGS sequence"/>
</dbReference>
<evidence type="ECO:0000313" key="2">
    <source>
        <dbReference type="EMBL" id="MDR6412817.1"/>
    </source>
</evidence>
<sequence length="160" mass="18811">MMLRGEPYVLWRAVDEHGVELDILLQKRRDTAAAERFFRRVLRSCPAPRTIVTDQLRSYPAAKSRIPELANVKHVFVKAAARVNNRAENSHQPTRERERRLRGFLDPKRTQAFLSSFGPIRQHFALKRHLLRASLYRKQLAQRFEAWHRFTELAQNPSTV</sequence>
<dbReference type="PANTHER" id="PTHR35528:SF3">
    <property type="entry name" value="BLL1675 PROTEIN"/>
    <property type="match status" value="1"/>
</dbReference>
<proteinExistence type="predicted"/>
<dbReference type="InterPro" id="IPR032874">
    <property type="entry name" value="DDE_dom"/>
</dbReference>
<evidence type="ECO:0000313" key="3">
    <source>
        <dbReference type="Proteomes" id="UP001264340"/>
    </source>
</evidence>
<accession>A0ABU1M1L1</accession>
<organism evidence="2 3">
    <name type="scientific">Paraburkholderia terricola</name>
    <dbReference type="NCBI Taxonomy" id="169427"/>
    <lineage>
        <taxon>Bacteria</taxon>
        <taxon>Pseudomonadati</taxon>
        <taxon>Pseudomonadota</taxon>
        <taxon>Betaproteobacteria</taxon>
        <taxon>Burkholderiales</taxon>
        <taxon>Burkholderiaceae</taxon>
        <taxon>Paraburkholderia</taxon>
    </lineage>
</organism>
<protein>
    <submittedName>
        <fullName evidence="2">Transposase</fullName>
    </submittedName>
</protein>
<reference evidence="2 3" key="1">
    <citation type="submission" date="2023-07" db="EMBL/GenBank/DDBJ databases">
        <title>Sorghum-associated microbial communities from plants grown in Nebraska, USA.</title>
        <authorList>
            <person name="Schachtman D."/>
        </authorList>
    </citation>
    <scope>NUCLEOTIDE SEQUENCE [LARGE SCALE GENOMIC DNA]</scope>
    <source>
        <strain evidence="2 3">DS1316</strain>
    </source>
</reference>
<gene>
    <name evidence="2" type="ORF">J2804_006253</name>
</gene>
<name>A0ABU1M1L1_9BURK</name>
<evidence type="ECO:0000259" key="1">
    <source>
        <dbReference type="Pfam" id="PF13610"/>
    </source>
</evidence>
<feature type="domain" description="DDE" evidence="1">
    <location>
        <begin position="3"/>
        <end position="124"/>
    </location>
</feature>